<keyword evidence="4" id="KW-1185">Reference proteome</keyword>
<dbReference type="HOGENOM" id="CLU_1759364_0_0_1"/>
<comment type="similarity">
    <text evidence="1">Belongs to the 3-hydroxyacyl-CoA dehydrogenase family.</text>
</comment>
<dbReference type="GO" id="GO:0016616">
    <property type="term" value="F:oxidoreductase activity, acting on the CH-OH group of donors, NAD or NADP as acceptor"/>
    <property type="evidence" value="ECO:0007669"/>
    <property type="project" value="InterPro"/>
</dbReference>
<dbReference type="InterPro" id="IPR008927">
    <property type="entry name" value="6-PGluconate_DH-like_C_sf"/>
</dbReference>
<dbReference type="InterPro" id="IPR006108">
    <property type="entry name" value="3HC_DH_C"/>
</dbReference>
<dbReference type="VEuPathDB" id="FungiDB:PAAG_07797"/>
<dbReference type="GO" id="GO:0006631">
    <property type="term" value="P:fatty acid metabolic process"/>
    <property type="evidence" value="ECO:0007669"/>
    <property type="project" value="InterPro"/>
</dbReference>
<protein>
    <recommendedName>
        <fullName evidence="2">3-hydroxyacyl-CoA dehydrogenase C-terminal domain-containing protein</fullName>
    </recommendedName>
</protein>
<dbReference type="EMBL" id="KN294016">
    <property type="protein sequence ID" value="EEH37241.2"/>
    <property type="molecule type" value="Genomic_DNA"/>
</dbReference>
<evidence type="ECO:0000256" key="1">
    <source>
        <dbReference type="ARBA" id="ARBA00009463"/>
    </source>
</evidence>
<dbReference type="SUPFAM" id="SSF48179">
    <property type="entry name" value="6-phosphogluconate dehydrogenase C-terminal domain-like"/>
    <property type="match status" value="1"/>
</dbReference>
<dbReference type="Proteomes" id="UP000002059">
    <property type="component" value="Partially assembled WGS sequence"/>
</dbReference>
<evidence type="ECO:0000313" key="4">
    <source>
        <dbReference type="Proteomes" id="UP000002059"/>
    </source>
</evidence>
<dbReference type="Gene3D" id="1.10.1040.10">
    <property type="entry name" value="N-(1-d-carboxylethyl)-l-norvaline Dehydrogenase, domain 2"/>
    <property type="match status" value="1"/>
</dbReference>
<dbReference type="PROSITE" id="PS00067">
    <property type="entry name" value="3HCDH"/>
    <property type="match status" value="1"/>
</dbReference>
<dbReference type="InterPro" id="IPR013328">
    <property type="entry name" value="6PGD_dom2"/>
</dbReference>
<dbReference type="STRING" id="502779.C1HA68"/>
<reference evidence="3 4" key="1">
    <citation type="journal article" date="2011" name="PLoS Genet.">
        <title>Comparative genomic analysis of human fungal pathogens causing paracoccidioidomycosis.</title>
        <authorList>
            <person name="Desjardins C.A."/>
            <person name="Champion M.D."/>
            <person name="Holder J.W."/>
            <person name="Muszewska A."/>
            <person name="Goldberg J."/>
            <person name="Bailao A.M."/>
            <person name="Brigido M.M."/>
            <person name="Ferreira M.E."/>
            <person name="Garcia A.M."/>
            <person name="Grynberg M."/>
            <person name="Gujja S."/>
            <person name="Heiman D.I."/>
            <person name="Henn M.R."/>
            <person name="Kodira C.D."/>
            <person name="Leon-Narvaez H."/>
            <person name="Longo L.V."/>
            <person name="Ma L.J."/>
            <person name="Malavazi I."/>
            <person name="Matsuo A.L."/>
            <person name="Morais F.V."/>
            <person name="Pereira M."/>
            <person name="Rodriguez-Brito S."/>
            <person name="Sakthikumar S."/>
            <person name="Salem-Izacc S.M."/>
            <person name="Sykes S.M."/>
            <person name="Teixeira M.M."/>
            <person name="Vallejo M.C."/>
            <person name="Walter M.E."/>
            <person name="Yandava C."/>
            <person name="Young S."/>
            <person name="Zeng Q."/>
            <person name="Zucker J."/>
            <person name="Felipe M.S."/>
            <person name="Goldman G.H."/>
            <person name="Haas B.J."/>
            <person name="McEwen J.G."/>
            <person name="Nino-Vega G."/>
            <person name="Puccia R."/>
            <person name="San-Blas G."/>
            <person name="Soares C.M."/>
            <person name="Birren B.W."/>
            <person name="Cuomo C.A."/>
        </authorList>
    </citation>
    <scope>NUCLEOTIDE SEQUENCE [LARGE SCALE GENOMIC DNA]</scope>
    <source>
        <strain evidence="4">ATCC MYA-826 / Pb01</strain>
    </source>
</reference>
<organism evidence="3 4">
    <name type="scientific">Paracoccidioides lutzii (strain ATCC MYA-826 / Pb01)</name>
    <name type="common">Paracoccidioides brasiliensis</name>
    <dbReference type="NCBI Taxonomy" id="502779"/>
    <lineage>
        <taxon>Eukaryota</taxon>
        <taxon>Fungi</taxon>
        <taxon>Dikarya</taxon>
        <taxon>Ascomycota</taxon>
        <taxon>Pezizomycotina</taxon>
        <taxon>Eurotiomycetes</taxon>
        <taxon>Eurotiomycetidae</taxon>
        <taxon>Onygenales</taxon>
        <taxon>Ajellomycetaceae</taxon>
        <taxon>Paracoccidioides</taxon>
    </lineage>
</organism>
<dbReference type="Pfam" id="PF00725">
    <property type="entry name" value="3HCDH"/>
    <property type="match status" value="1"/>
</dbReference>
<evidence type="ECO:0000259" key="2">
    <source>
        <dbReference type="Pfam" id="PF00725"/>
    </source>
</evidence>
<dbReference type="eggNOG" id="ENOG502RNBM">
    <property type="taxonomic scope" value="Eukaryota"/>
</dbReference>
<evidence type="ECO:0000313" key="3">
    <source>
        <dbReference type="EMBL" id="EEH37241.2"/>
    </source>
</evidence>
<dbReference type="OrthoDB" id="4179623at2759"/>
<accession>C1HA68</accession>
<dbReference type="InterPro" id="IPR006180">
    <property type="entry name" value="3-OHacyl-CoA_DH_CS"/>
</dbReference>
<proteinExistence type="inferred from homology"/>
<gene>
    <name evidence="3" type="ORF">PAAG_07797</name>
</gene>
<sequence>MDTTGTIGTRTNAPWQFHEGTDVILELAPGSDTPADLQETTGFVANRLAYALLREAVHLMREGVVGVEELNSIVENSMGRRWTVAGPFKSYHMGSVRFGKGEGWEEGIFGGTEGAYGPSAALSVRERDEKTKAALKARGEGLVQKKLG</sequence>
<name>C1HA68_PARBA</name>
<dbReference type="AlphaFoldDB" id="C1HA68"/>
<dbReference type="GeneID" id="9093715"/>
<feature type="domain" description="3-hydroxyacyl-CoA dehydrogenase C-terminal" evidence="2">
    <location>
        <begin position="42"/>
        <end position="94"/>
    </location>
</feature>
<dbReference type="KEGG" id="pbl:PAAG_07797"/>
<dbReference type="RefSeq" id="XP_015700727.1">
    <property type="nucleotide sequence ID" value="XM_015846333.1"/>
</dbReference>